<evidence type="ECO:0000313" key="3">
    <source>
        <dbReference type="Proteomes" id="UP000569732"/>
    </source>
</evidence>
<proteinExistence type="predicted"/>
<accession>A0A853II23</accession>
<dbReference type="Proteomes" id="UP000569732">
    <property type="component" value="Unassembled WGS sequence"/>
</dbReference>
<organism evidence="2 3">
    <name type="scientific">Spartinivicinus marinus</name>
    <dbReference type="NCBI Taxonomy" id="2994442"/>
    <lineage>
        <taxon>Bacteria</taxon>
        <taxon>Pseudomonadati</taxon>
        <taxon>Pseudomonadota</taxon>
        <taxon>Gammaproteobacteria</taxon>
        <taxon>Oceanospirillales</taxon>
        <taxon>Zooshikellaceae</taxon>
        <taxon>Spartinivicinus</taxon>
    </lineage>
</organism>
<comment type="caution">
    <text evidence="2">The sequence shown here is derived from an EMBL/GenBank/DDBJ whole genome shotgun (WGS) entry which is preliminary data.</text>
</comment>
<dbReference type="RefSeq" id="WP_180572077.1">
    <property type="nucleotide sequence ID" value="NZ_JACCKB010000297.1"/>
</dbReference>
<dbReference type="EMBL" id="JACCKB010000297">
    <property type="protein sequence ID" value="NYZ70148.1"/>
    <property type="molecule type" value="Genomic_DNA"/>
</dbReference>
<feature type="region of interest" description="Disordered" evidence="1">
    <location>
        <begin position="1"/>
        <end position="77"/>
    </location>
</feature>
<dbReference type="AlphaFoldDB" id="A0A853II23"/>
<keyword evidence="3" id="KW-1185">Reference proteome</keyword>
<reference evidence="2 3" key="1">
    <citation type="submission" date="2020-07" db="EMBL/GenBank/DDBJ databases">
        <title>Endozoicomonas sp. nov., isolated from sediment.</title>
        <authorList>
            <person name="Gu T."/>
        </authorList>
    </citation>
    <scope>NUCLEOTIDE SEQUENCE [LARGE SCALE GENOMIC DNA]</scope>
    <source>
        <strain evidence="2 3">SM1973</strain>
    </source>
</reference>
<evidence type="ECO:0000313" key="2">
    <source>
        <dbReference type="EMBL" id="NYZ70148.1"/>
    </source>
</evidence>
<sequence length="77" mass="7822">MCSSRRPKIPQQPPPPPPPPPPPEPAPAPAQIATPDKGSAQSPSAKKAKKKSGRSSLRINRATRIGGSGAGLNINAG</sequence>
<protein>
    <submittedName>
        <fullName evidence="2">Uncharacterized protein</fullName>
    </submittedName>
</protein>
<name>A0A853II23_9GAMM</name>
<gene>
    <name evidence="2" type="ORF">H0A36_29485</name>
</gene>
<evidence type="ECO:0000256" key="1">
    <source>
        <dbReference type="SAM" id="MobiDB-lite"/>
    </source>
</evidence>
<feature type="compositionally biased region" description="Pro residues" evidence="1">
    <location>
        <begin position="10"/>
        <end position="28"/>
    </location>
</feature>